<dbReference type="Proteomes" id="UP000829494">
    <property type="component" value="Chromosome"/>
</dbReference>
<evidence type="ECO:0000313" key="2">
    <source>
        <dbReference type="EMBL" id="UNZ08279.1"/>
    </source>
</evidence>
<dbReference type="EMBL" id="CP094298">
    <property type="protein sequence ID" value="UNZ08279.1"/>
    <property type="molecule type" value="Genomic_DNA"/>
</dbReference>
<organism evidence="2 3">
    <name type="scientific">Streptomyces rimosus subsp. rimosus</name>
    <dbReference type="NCBI Taxonomy" id="132474"/>
    <lineage>
        <taxon>Bacteria</taxon>
        <taxon>Bacillati</taxon>
        <taxon>Actinomycetota</taxon>
        <taxon>Actinomycetes</taxon>
        <taxon>Kitasatosporales</taxon>
        <taxon>Streptomycetaceae</taxon>
        <taxon>Streptomyces</taxon>
    </lineage>
</organism>
<gene>
    <name evidence="2" type="ORF">SRIMR7_39620</name>
</gene>
<sequence>MTPTPSPLPVPGIPAMCPQCLTALDGPLPDVGQTKSGTGCVVRTGLAEHADITFHAATTVGPTVGDRNTHVDRLTDAHGTTVGTITGGGWKVFEHPRDGHVLSYYREEIEFPDGTVVTSGWMDSTAVWSGQWQSLHAVGTGGAYHGLVGVRQIRQEEPRRLFRANIVLCATGGR</sequence>
<dbReference type="Pfam" id="PF18678">
    <property type="entry name" value="AOC_like"/>
    <property type="match status" value="1"/>
</dbReference>
<evidence type="ECO:0000259" key="1">
    <source>
        <dbReference type="Pfam" id="PF18678"/>
    </source>
</evidence>
<protein>
    <recommendedName>
        <fullName evidence="1">Allene oxide cyclase barrel-like domain-containing protein</fullName>
    </recommendedName>
</protein>
<dbReference type="InterPro" id="IPR041013">
    <property type="entry name" value="AOC-like"/>
</dbReference>
<accession>A0ABY3ZDN1</accession>
<reference evidence="2 3" key="1">
    <citation type="submission" date="2022-03" db="EMBL/GenBank/DDBJ databases">
        <title>Complete genome of Streptomyces rimosus ssp. rimosus R7 (=ATCC 10970).</title>
        <authorList>
            <person name="Beganovic S."/>
            <person name="Ruckert C."/>
            <person name="Busche T."/>
            <person name="Kalinowski J."/>
            <person name="Wittmann C."/>
        </authorList>
    </citation>
    <scope>NUCLEOTIDE SEQUENCE [LARGE SCALE GENOMIC DNA]</scope>
    <source>
        <strain evidence="2 3">R7</strain>
    </source>
</reference>
<name>A0ABY3ZDN1_STRRM</name>
<evidence type="ECO:0000313" key="3">
    <source>
        <dbReference type="Proteomes" id="UP000829494"/>
    </source>
</evidence>
<dbReference type="RefSeq" id="WP_003980473.1">
    <property type="nucleotide sequence ID" value="NZ_CP043497.1"/>
</dbReference>
<feature type="domain" description="Allene oxide cyclase barrel-like" evidence="1">
    <location>
        <begin position="56"/>
        <end position="168"/>
    </location>
</feature>
<proteinExistence type="predicted"/>
<dbReference type="GeneID" id="66852568"/>
<keyword evidence="3" id="KW-1185">Reference proteome</keyword>